<evidence type="ECO:0000313" key="1">
    <source>
        <dbReference type="EMBL" id="EFK96582.1"/>
    </source>
</evidence>
<gene>
    <name evidence="1" type="ORF">LDC_1391</name>
</gene>
<sequence length="262" mass="27869">MDSALELKLRRAIASGDAATELATRREIARAGQLTHTIPGSAMPANTPPPNYSPEPLSPWQAFQTGRHRGNVEEIRAQLGGEVRRWPDGSLYWKPEGSDQWRPVNPQGPDWNDIPRMIGEQLGPTAGSAALAATSTTVPGFIAKSALGAFGGTMADQGLQYLEGTQRETLGEQATQAGLDALLYGGGAALGMGVGHTLPGGGPSPPSRHAGETLRSAVQFQKANPQFPAPWPRTSLRKPGCALARWLFQPRWPVAPCGRSRV</sequence>
<organism evidence="1">
    <name type="scientific">sediment metagenome</name>
    <dbReference type="NCBI Taxonomy" id="749907"/>
    <lineage>
        <taxon>unclassified sequences</taxon>
        <taxon>metagenomes</taxon>
        <taxon>ecological metagenomes</taxon>
    </lineage>
</organism>
<dbReference type="AlphaFoldDB" id="D9PIN3"/>
<protein>
    <submittedName>
        <fullName evidence="1">Uncharacterized protein</fullName>
    </submittedName>
</protein>
<name>D9PIN3_9ZZZZ</name>
<proteinExistence type="predicted"/>
<dbReference type="EMBL" id="ADZX01000444">
    <property type="protein sequence ID" value="EFK96582.1"/>
    <property type="molecule type" value="Genomic_DNA"/>
</dbReference>
<accession>D9PIN3</accession>
<comment type="caution">
    <text evidence="1">The sequence shown here is derived from an EMBL/GenBank/DDBJ whole genome shotgun (WGS) entry which is preliminary data.</text>
</comment>
<reference evidence="1" key="2">
    <citation type="journal article" date="2011" name="Microb. Ecol.">
        <title>Taxonomic and Functional Metagenomic Profiling of the Microbial Community in the Anoxic Sediment of a Sub-saline Shallow Lake (Laguna de Carrizo, Central Spain).</title>
        <authorList>
            <person name="Ferrer M."/>
            <person name="Guazzaroni M.E."/>
            <person name="Richter M."/>
            <person name="Garcia-Salamanca A."/>
            <person name="Yarza P."/>
            <person name="Suarez-Suarez A."/>
            <person name="Solano J."/>
            <person name="Alcaide M."/>
            <person name="van Dillewijn P."/>
            <person name="Molina-Henares M.A."/>
            <person name="Lopez-Cortes N."/>
            <person name="Al-Ramahi Y."/>
            <person name="Guerrero C."/>
            <person name="Acosta A."/>
            <person name="de Eugenio L.I."/>
            <person name="Martinez V."/>
            <person name="Marques S."/>
            <person name="Rojo F."/>
            <person name="Santero E."/>
            <person name="Genilloud O."/>
            <person name="Perez-Perez J."/>
            <person name="Rossello-Mora R."/>
            <person name="Ramos J.L."/>
        </authorList>
    </citation>
    <scope>NUCLEOTIDE SEQUENCE</scope>
</reference>
<reference evidence="1" key="1">
    <citation type="submission" date="2010-07" db="EMBL/GenBank/DDBJ databases">
        <authorList>
            <consortium name="CONSOLIDER consortium CSD2007-00005"/>
            <person name="Guazzaroni M.-E."/>
            <person name="Richter M."/>
            <person name="Garcia-Salamanca A."/>
            <person name="Yarza P."/>
            <person name="Ferrer M."/>
        </authorList>
    </citation>
    <scope>NUCLEOTIDE SEQUENCE</scope>
</reference>